<sequence>MASSTGPPCRGGHKKPSGNSVPGDGLPSVQASDTGSGAKDKNPAPSTQQQQAIGTTEGSSESMHPKNVIWNPTHTDKLIDWLLNHPANCRILFSDKNASDLPPLPTERPLGHNKKDVQGIIAQVVFVDDAVYKIMYAANPVKFQISVGNRINMLKLAYRKCHGRFKQTGAESVVNSFPWYDDLHSIWQGNPSFDLDPVNSEPDKNHAEDFLGIVQTKSSGTKKMTTSTAATSAKPADAPTTLPDELDEEPEDGEAHQDDHEDLMDGEQLLPNFFEPERMDFDDEEPLQDVNMESVSAQGDQLRGHPSTPTGVYSQFSLLRKACTPFTDSCTAFCQSSPYLRPPRSTSVVSASTSSSGSSHRINGKISPSSKTTSTKASAVSAEKCRELEYMTEELKVHRKDDEDKYQREQEMKKLDIELKQTEFSVLNSEAETLRLKIQLAKLMKNSPAQSSPA</sequence>
<keyword evidence="3" id="KW-1185">Reference proteome</keyword>
<dbReference type="Proteomes" id="UP000053989">
    <property type="component" value="Unassembled WGS sequence"/>
</dbReference>
<feature type="compositionally biased region" description="Low complexity" evidence="1">
    <location>
        <begin position="217"/>
        <end position="243"/>
    </location>
</feature>
<protein>
    <submittedName>
        <fullName evidence="2">Uncharacterized protein</fullName>
    </submittedName>
</protein>
<dbReference type="AlphaFoldDB" id="A0A0C2YT26"/>
<organism evidence="2 3">
    <name type="scientific">Scleroderma citrinum Foug A</name>
    <dbReference type="NCBI Taxonomy" id="1036808"/>
    <lineage>
        <taxon>Eukaryota</taxon>
        <taxon>Fungi</taxon>
        <taxon>Dikarya</taxon>
        <taxon>Basidiomycota</taxon>
        <taxon>Agaricomycotina</taxon>
        <taxon>Agaricomycetes</taxon>
        <taxon>Agaricomycetidae</taxon>
        <taxon>Boletales</taxon>
        <taxon>Sclerodermatineae</taxon>
        <taxon>Sclerodermataceae</taxon>
        <taxon>Scleroderma</taxon>
    </lineage>
</organism>
<dbReference type="InParanoid" id="A0A0C2YT26"/>
<feature type="region of interest" description="Disordered" evidence="1">
    <location>
        <begin position="341"/>
        <end position="380"/>
    </location>
</feature>
<evidence type="ECO:0000313" key="2">
    <source>
        <dbReference type="EMBL" id="KIM52848.1"/>
    </source>
</evidence>
<dbReference type="OrthoDB" id="2678246at2759"/>
<proteinExistence type="predicted"/>
<name>A0A0C2YT26_9AGAM</name>
<gene>
    <name evidence="2" type="ORF">SCLCIDRAFT_32318</name>
</gene>
<reference evidence="3" key="2">
    <citation type="submission" date="2015-01" db="EMBL/GenBank/DDBJ databases">
        <title>Evolutionary Origins and Diversification of the Mycorrhizal Mutualists.</title>
        <authorList>
            <consortium name="DOE Joint Genome Institute"/>
            <consortium name="Mycorrhizal Genomics Consortium"/>
            <person name="Kohler A."/>
            <person name="Kuo A."/>
            <person name="Nagy L.G."/>
            <person name="Floudas D."/>
            <person name="Copeland A."/>
            <person name="Barry K.W."/>
            <person name="Cichocki N."/>
            <person name="Veneault-Fourrey C."/>
            <person name="LaButti K."/>
            <person name="Lindquist E.A."/>
            <person name="Lipzen A."/>
            <person name="Lundell T."/>
            <person name="Morin E."/>
            <person name="Murat C."/>
            <person name="Riley R."/>
            <person name="Ohm R."/>
            <person name="Sun H."/>
            <person name="Tunlid A."/>
            <person name="Henrissat B."/>
            <person name="Grigoriev I.V."/>
            <person name="Hibbett D.S."/>
            <person name="Martin F."/>
        </authorList>
    </citation>
    <scope>NUCLEOTIDE SEQUENCE [LARGE SCALE GENOMIC DNA]</scope>
    <source>
        <strain evidence="3">Foug A</strain>
    </source>
</reference>
<evidence type="ECO:0000313" key="3">
    <source>
        <dbReference type="Proteomes" id="UP000053989"/>
    </source>
</evidence>
<reference evidence="2 3" key="1">
    <citation type="submission" date="2014-04" db="EMBL/GenBank/DDBJ databases">
        <authorList>
            <consortium name="DOE Joint Genome Institute"/>
            <person name="Kuo A."/>
            <person name="Kohler A."/>
            <person name="Nagy L.G."/>
            <person name="Floudas D."/>
            <person name="Copeland A."/>
            <person name="Barry K.W."/>
            <person name="Cichocki N."/>
            <person name="Veneault-Fourrey C."/>
            <person name="LaButti K."/>
            <person name="Lindquist E.A."/>
            <person name="Lipzen A."/>
            <person name="Lundell T."/>
            <person name="Morin E."/>
            <person name="Murat C."/>
            <person name="Sun H."/>
            <person name="Tunlid A."/>
            <person name="Henrissat B."/>
            <person name="Grigoriev I.V."/>
            <person name="Hibbett D.S."/>
            <person name="Martin F."/>
            <person name="Nordberg H.P."/>
            <person name="Cantor M.N."/>
            <person name="Hua S.X."/>
        </authorList>
    </citation>
    <scope>NUCLEOTIDE SEQUENCE [LARGE SCALE GENOMIC DNA]</scope>
    <source>
        <strain evidence="2 3">Foug A</strain>
    </source>
</reference>
<feature type="region of interest" description="Disordered" evidence="1">
    <location>
        <begin position="1"/>
        <end position="69"/>
    </location>
</feature>
<feature type="compositionally biased region" description="Low complexity" evidence="1">
    <location>
        <begin position="345"/>
        <end position="380"/>
    </location>
</feature>
<accession>A0A0C2YT26</accession>
<dbReference type="HOGENOM" id="CLU_041175_5_0_1"/>
<dbReference type="STRING" id="1036808.A0A0C2YT26"/>
<feature type="compositionally biased region" description="Polar residues" evidence="1">
    <location>
        <begin position="44"/>
        <end position="62"/>
    </location>
</feature>
<dbReference type="EMBL" id="KN822197">
    <property type="protein sequence ID" value="KIM52848.1"/>
    <property type="molecule type" value="Genomic_DNA"/>
</dbReference>
<feature type="region of interest" description="Disordered" evidence="1">
    <location>
        <begin position="217"/>
        <end position="260"/>
    </location>
</feature>
<evidence type="ECO:0000256" key="1">
    <source>
        <dbReference type="SAM" id="MobiDB-lite"/>
    </source>
</evidence>